<evidence type="ECO:0000313" key="2">
    <source>
        <dbReference type="EMBL" id="BCB83627.1"/>
    </source>
</evidence>
<feature type="compositionally biased region" description="Polar residues" evidence="1">
    <location>
        <begin position="83"/>
        <end position="94"/>
    </location>
</feature>
<dbReference type="KEGG" id="psuu:Psuf_009400"/>
<proteinExistence type="predicted"/>
<gene>
    <name evidence="2" type="ORF">Psuf_009400</name>
</gene>
<keyword evidence="3" id="KW-1185">Reference proteome</keyword>
<accession>A0A6F8YC30</accession>
<dbReference type="AlphaFoldDB" id="A0A6F8YC30"/>
<feature type="region of interest" description="Disordered" evidence="1">
    <location>
        <begin position="70"/>
        <end position="115"/>
    </location>
</feature>
<sequence length="115" mass="11699">MREDQLRDAGAQGGHRGAGTAVVDDRGGAGEQVVEGDPADRVDVRRQGAQRGQVGVGAQREQEVGVDVRGGGEHAGQAADALQSGTTVPIVTSTRGRRGGCHSQSGRSPPALYGT</sequence>
<dbReference type="EMBL" id="AP022871">
    <property type="protein sequence ID" value="BCB83627.1"/>
    <property type="molecule type" value="Genomic_DNA"/>
</dbReference>
<reference evidence="2 3" key="1">
    <citation type="submission" date="2020-03" db="EMBL/GenBank/DDBJ databases">
        <title>Whole genome shotgun sequence of Phytohabitans suffuscus NBRC 105367.</title>
        <authorList>
            <person name="Komaki H."/>
            <person name="Tamura T."/>
        </authorList>
    </citation>
    <scope>NUCLEOTIDE SEQUENCE [LARGE SCALE GENOMIC DNA]</scope>
    <source>
        <strain evidence="2 3">NBRC 105367</strain>
    </source>
</reference>
<dbReference type="Proteomes" id="UP000503011">
    <property type="component" value="Chromosome"/>
</dbReference>
<evidence type="ECO:0000256" key="1">
    <source>
        <dbReference type="SAM" id="MobiDB-lite"/>
    </source>
</evidence>
<reference evidence="2 3" key="2">
    <citation type="submission" date="2020-03" db="EMBL/GenBank/DDBJ databases">
        <authorList>
            <person name="Ichikawa N."/>
            <person name="Kimura A."/>
            <person name="Kitahashi Y."/>
            <person name="Uohara A."/>
        </authorList>
    </citation>
    <scope>NUCLEOTIDE SEQUENCE [LARGE SCALE GENOMIC DNA]</scope>
    <source>
        <strain evidence="2 3">NBRC 105367</strain>
    </source>
</reference>
<feature type="region of interest" description="Disordered" evidence="1">
    <location>
        <begin position="1"/>
        <end position="40"/>
    </location>
</feature>
<evidence type="ECO:0000313" key="3">
    <source>
        <dbReference type="Proteomes" id="UP000503011"/>
    </source>
</evidence>
<protein>
    <submittedName>
        <fullName evidence="2">Uncharacterized protein</fullName>
    </submittedName>
</protein>
<name>A0A6F8YC30_9ACTN</name>
<organism evidence="2 3">
    <name type="scientific">Phytohabitans suffuscus</name>
    <dbReference type="NCBI Taxonomy" id="624315"/>
    <lineage>
        <taxon>Bacteria</taxon>
        <taxon>Bacillati</taxon>
        <taxon>Actinomycetota</taxon>
        <taxon>Actinomycetes</taxon>
        <taxon>Micromonosporales</taxon>
        <taxon>Micromonosporaceae</taxon>
    </lineage>
</organism>